<gene>
    <name evidence="2" type="ORF">SAMN05192581_11104</name>
    <name evidence="3" type="ORF">SAMN05192582_11395</name>
</gene>
<organism evidence="3 4">
    <name type="scientific">Bacteroides ovatus</name>
    <dbReference type="NCBI Taxonomy" id="28116"/>
    <lineage>
        <taxon>Bacteria</taxon>
        <taxon>Pseudomonadati</taxon>
        <taxon>Bacteroidota</taxon>
        <taxon>Bacteroidia</taxon>
        <taxon>Bacteroidales</taxon>
        <taxon>Bacteroidaceae</taxon>
        <taxon>Bacteroides</taxon>
    </lineage>
</organism>
<feature type="domain" description="Dinitrogenase iron-molybdenum cofactor biosynthesis" evidence="1">
    <location>
        <begin position="11"/>
        <end position="99"/>
    </location>
</feature>
<evidence type="ECO:0000313" key="4">
    <source>
        <dbReference type="Proteomes" id="UP000181870"/>
    </source>
</evidence>
<dbReference type="Proteomes" id="UP000181870">
    <property type="component" value="Unassembled WGS sequence"/>
</dbReference>
<sequence>MNKKIAIPIEDGMLCAHFGHCEYFYVADLVNNEIVKEEMITPPEHQPGLYPAWIAGKGVSIVIAGGMGEKAKVLFRKENIDLYVGAERKEPKELVLEFINGGLITGANTCNHDDHHEHSCS</sequence>
<dbReference type="PANTHER" id="PTHR42983:SF1">
    <property type="entry name" value="IRON-MOLYBDENUM PROTEIN"/>
    <property type="match status" value="1"/>
</dbReference>
<dbReference type="RefSeq" id="WP_074560521.1">
    <property type="nucleotide sequence ID" value="NZ_FMYE01000110.1"/>
</dbReference>
<reference evidence="4 5" key="1">
    <citation type="submission" date="2016-10" db="EMBL/GenBank/DDBJ databases">
        <authorList>
            <person name="de Groot N.N."/>
        </authorList>
    </citation>
    <scope>NUCLEOTIDE SEQUENCE [LARGE SCALE GENOMIC DNA]</scope>
    <source>
        <strain evidence="2 5">NLAE-zl-C500</strain>
        <strain evidence="3 4">NLAE-zl-C57</strain>
    </source>
</reference>
<dbReference type="Proteomes" id="UP000183670">
    <property type="component" value="Unassembled WGS sequence"/>
</dbReference>
<dbReference type="EMBL" id="FMYE01000110">
    <property type="protein sequence ID" value="SDB79700.1"/>
    <property type="molecule type" value="Genomic_DNA"/>
</dbReference>
<dbReference type="Pfam" id="PF02579">
    <property type="entry name" value="Nitro_FeMo-Co"/>
    <property type="match status" value="1"/>
</dbReference>
<evidence type="ECO:0000313" key="2">
    <source>
        <dbReference type="EMBL" id="SDB79700.1"/>
    </source>
</evidence>
<dbReference type="Gene3D" id="3.30.420.130">
    <property type="entry name" value="Dinitrogenase iron-molybdenum cofactor biosynthesis domain"/>
    <property type="match status" value="1"/>
</dbReference>
<dbReference type="InterPro" id="IPR036105">
    <property type="entry name" value="DiNase_FeMo-co_biosyn_sf"/>
</dbReference>
<evidence type="ECO:0000313" key="3">
    <source>
        <dbReference type="EMBL" id="SDJ16332.1"/>
    </source>
</evidence>
<evidence type="ECO:0000313" key="5">
    <source>
        <dbReference type="Proteomes" id="UP000183670"/>
    </source>
</evidence>
<dbReference type="PANTHER" id="PTHR42983">
    <property type="entry name" value="DINITROGENASE IRON-MOLYBDENUM COFACTOR PROTEIN-RELATED"/>
    <property type="match status" value="1"/>
</dbReference>
<dbReference type="AlphaFoldDB" id="A0A1G8RH99"/>
<dbReference type="EMBL" id="FNDO01000139">
    <property type="protein sequence ID" value="SDJ16332.1"/>
    <property type="molecule type" value="Genomic_DNA"/>
</dbReference>
<proteinExistence type="predicted"/>
<protein>
    <submittedName>
        <fullName evidence="3">Predicted Fe-Mo cluster-binding protein, NifX family</fullName>
    </submittedName>
</protein>
<evidence type="ECO:0000259" key="1">
    <source>
        <dbReference type="Pfam" id="PF02579"/>
    </source>
</evidence>
<dbReference type="SUPFAM" id="SSF53146">
    <property type="entry name" value="Nitrogenase accessory factor-like"/>
    <property type="match status" value="1"/>
</dbReference>
<name>A0A1G8RH99_BACOV</name>
<accession>A0A1G8RH99</accession>
<dbReference type="InterPro" id="IPR003731">
    <property type="entry name" value="Di-Nase_FeMo-co_biosynth"/>
</dbReference>